<gene>
    <name evidence="2" type="ORF">TTHT_1002</name>
</gene>
<dbReference type="EMBL" id="AP017470">
    <property type="protein sequence ID" value="BBB32544.1"/>
    <property type="molecule type" value="Genomic_DNA"/>
</dbReference>
<keyword evidence="1" id="KW-1133">Transmembrane helix</keyword>
<reference evidence="2 3" key="1">
    <citation type="journal article" date="2012" name="Extremophiles">
        <title>Thermotomaculum hydrothermale gen. nov., sp. nov., a novel heterotrophic thermophile within the phylum Acidobacteria from a deep-sea hydrothermal vent chimney in the Southern Okinawa Trough.</title>
        <authorList>
            <person name="Izumi H."/>
            <person name="Nunoura T."/>
            <person name="Miyazaki M."/>
            <person name="Mino S."/>
            <person name="Toki T."/>
            <person name="Takai K."/>
            <person name="Sako Y."/>
            <person name="Sawabe T."/>
            <person name="Nakagawa S."/>
        </authorList>
    </citation>
    <scope>NUCLEOTIDE SEQUENCE [LARGE SCALE GENOMIC DNA]</scope>
    <source>
        <strain evidence="2 3">AC55</strain>
    </source>
</reference>
<feature type="transmembrane region" description="Helical" evidence="1">
    <location>
        <begin position="54"/>
        <end position="72"/>
    </location>
</feature>
<protein>
    <submittedName>
        <fullName evidence="2">Uncharacterized protein</fullName>
    </submittedName>
</protein>
<evidence type="ECO:0000313" key="2">
    <source>
        <dbReference type="EMBL" id="BBB32544.1"/>
    </source>
</evidence>
<dbReference type="RefSeq" id="WP_201328897.1">
    <property type="nucleotide sequence ID" value="NZ_AP017470.1"/>
</dbReference>
<organism evidence="2 3">
    <name type="scientific">Thermotomaculum hydrothermale</name>
    <dbReference type="NCBI Taxonomy" id="981385"/>
    <lineage>
        <taxon>Bacteria</taxon>
        <taxon>Pseudomonadati</taxon>
        <taxon>Acidobacteriota</taxon>
        <taxon>Holophagae</taxon>
        <taxon>Thermotomaculales</taxon>
        <taxon>Thermotomaculaceae</taxon>
        <taxon>Thermotomaculum</taxon>
    </lineage>
</organism>
<evidence type="ECO:0000256" key="1">
    <source>
        <dbReference type="SAM" id="Phobius"/>
    </source>
</evidence>
<keyword evidence="1" id="KW-0812">Transmembrane</keyword>
<dbReference type="Proteomes" id="UP000595564">
    <property type="component" value="Chromosome"/>
</dbReference>
<sequence length="92" mass="10355">MTLSEIILITFVFNIVCGLFRVRQTKLKWKLLYIHLPIPLIACLRISSGISWKYIPLLVIVAVLGQMAGGKANKVMFPGTMPAIKPELEEEE</sequence>
<feature type="transmembrane region" description="Helical" evidence="1">
    <location>
        <begin position="6"/>
        <end position="22"/>
    </location>
</feature>
<proteinExistence type="predicted"/>
<keyword evidence="3" id="KW-1185">Reference proteome</keyword>
<evidence type="ECO:0000313" key="3">
    <source>
        <dbReference type="Proteomes" id="UP000595564"/>
    </source>
</evidence>
<dbReference type="AlphaFoldDB" id="A0A7R6PH77"/>
<dbReference type="KEGG" id="thyd:TTHT_1002"/>
<name>A0A7R6PH77_9BACT</name>
<keyword evidence="1" id="KW-0472">Membrane</keyword>
<accession>A0A7R6PH77</accession>